<gene>
    <name evidence="2" type="ORF">skT53_29690</name>
</gene>
<dbReference type="GO" id="GO:0016810">
    <property type="term" value="F:hydrolase activity, acting on carbon-nitrogen (but not peptide) bonds"/>
    <property type="evidence" value="ECO:0007669"/>
    <property type="project" value="InterPro"/>
</dbReference>
<feature type="domain" description="NodB homology" evidence="1">
    <location>
        <begin position="86"/>
        <end position="269"/>
    </location>
</feature>
<dbReference type="Pfam" id="PF01522">
    <property type="entry name" value="Polysacc_deac_1"/>
    <property type="match status" value="1"/>
</dbReference>
<keyword evidence="3" id="KW-1185">Reference proteome</keyword>
<protein>
    <recommendedName>
        <fullName evidence="1">NodB homology domain-containing protein</fullName>
    </recommendedName>
</protein>
<dbReference type="KEGG" id="eff:skT53_29690"/>
<dbReference type="GO" id="GO:0005975">
    <property type="term" value="P:carbohydrate metabolic process"/>
    <property type="evidence" value="ECO:0007669"/>
    <property type="project" value="InterPro"/>
</dbReference>
<evidence type="ECO:0000259" key="1">
    <source>
        <dbReference type="PROSITE" id="PS51677"/>
    </source>
</evidence>
<accession>A0A7I8DD04</accession>
<dbReference type="CDD" id="cd10917">
    <property type="entry name" value="CE4_NodB_like_6s_7s"/>
    <property type="match status" value="1"/>
</dbReference>
<dbReference type="PROSITE" id="PS51677">
    <property type="entry name" value="NODB"/>
    <property type="match status" value="1"/>
</dbReference>
<dbReference type="PANTHER" id="PTHR10587">
    <property type="entry name" value="GLYCOSYL TRANSFERASE-RELATED"/>
    <property type="match status" value="1"/>
</dbReference>
<proteinExistence type="predicted"/>
<evidence type="ECO:0000313" key="3">
    <source>
        <dbReference type="Proteomes" id="UP000593802"/>
    </source>
</evidence>
<name>A0A7I8DD04_9BACL</name>
<dbReference type="EMBL" id="AP023366">
    <property type="protein sequence ID" value="BCJ87984.1"/>
    <property type="molecule type" value="Genomic_DNA"/>
</dbReference>
<organism evidence="2 3">
    <name type="scientific">Effusibacillus dendaii</name>
    <dbReference type="NCBI Taxonomy" id="2743772"/>
    <lineage>
        <taxon>Bacteria</taxon>
        <taxon>Bacillati</taxon>
        <taxon>Bacillota</taxon>
        <taxon>Bacilli</taxon>
        <taxon>Bacillales</taxon>
        <taxon>Alicyclobacillaceae</taxon>
        <taxon>Effusibacillus</taxon>
    </lineage>
</organism>
<sequence>MNCCEGGVFLHKSRTYISIAVVSVLLLGCATTSAPTPKNGNQQIRHQAAVTPDLAGGSEAENRTVDRRLSVTIPGILFHSGTGPGKHVALTFDDGPDVHTTAQVLDILKQNRVPATFFLIGNRASAHPEMVRRIVREGHAIGNHSWDHPKLIKLTPDQVRGEVNQAETVLQQIVGYRPSIFRPPYGLTNPAIVNEIGGMGYKIIDWSVDTRDWAGTPPAQMLAYIHQELRPGGIILQHSAGGKNDNRQNTIDALPQIIATLKRQGYTFLTVPQMLNIRPAM</sequence>
<dbReference type="AlphaFoldDB" id="A0A7I8DD04"/>
<dbReference type="Gene3D" id="3.20.20.370">
    <property type="entry name" value="Glycoside hydrolase/deacetylase"/>
    <property type="match status" value="1"/>
</dbReference>
<evidence type="ECO:0000313" key="2">
    <source>
        <dbReference type="EMBL" id="BCJ87984.1"/>
    </source>
</evidence>
<reference evidence="2 3" key="1">
    <citation type="submission" date="2020-08" db="EMBL/GenBank/DDBJ databases">
        <title>Complete Genome Sequence of Effusibacillus dendaii Strain skT53, Isolated from Farmland soil.</title>
        <authorList>
            <person name="Konishi T."/>
            <person name="Kawasaki H."/>
        </authorList>
    </citation>
    <scope>NUCLEOTIDE SEQUENCE [LARGE SCALE GENOMIC DNA]</scope>
    <source>
        <strain evidence="3">skT53</strain>
    </source>
</reference>
<dbReference type="InterPro" id="IPR050248">
    <property type="entry name" value="Polysacc_deacetylase_ArnD"/>
</dbReference>
<dbReference type="Proteomes" id="UP000593802">
    <property type="component" value="Chromosome"/>
</dbReference>
<dbReference type="SUPFAM" id="SSF88713">
    <property type="entry name" value="Glycoside hydrolase/deacetylase"/>
    <property type="match status" value="1"/>
</dbReference>
<dbReference type="InterPro" id="IPR002509">
    <property type="entry name" value="NODB_dom"/>
</dbReference>
<dbReference type="InterPro" id="IPR011330">
    <property type="entry name" value="Glyco_hydro/deAcase_b/a-brl"/>
</dbReference>